<keyword evidence="5" id="KW-0865">Zymogen</keyword>
<proteinExistence type="evidence at transcript level"/>
<dbReference type="InterPro" id="IPR014882">
    <property type="entry name" value="CathepsinC_exc"/>
</dbReference>
<dbReference type="InterPro" id="IPR036496">
    <property type="entry name" value="CathepsinC_exc_dom_sf"/>
</dbReference>
<dbReference type="VEuPathDB" id="ToxoDB:TGGT1_267490"/>
<dbReference type="SMART" id="SM00645">
    <property type="entry name" value="Pept_C1"/>
    <property type="match status" value="1"/>
</dbReference>
<evidence type="ECO:0000256" key="6">
    <source>
        <dbReference type="ARBA" id="ARBA00023157"/>
    </source>
</evidence>
<evidence type="ECO:0000256" key="1">
    <source>
        <dbReference type="ARBA" id="ARBA00000738"/>
    </source>
</evidence>
<comment type="similarity">
    <text evidence="3">Belongs to the peptidase C1 family.</text>
</comment>
<name>Q1AMF1_TOXGO</name>
<sequence length="666" mass="75014">MKLVGIGIVTVGGLGVARADLPIHGLMVTDGSDHPTSCGSGAPNFNLENLRPVYCVTPALSNYASWLASQSPVETEVELSLTDKLIRKNSDMAPRNNWKYLAVTLPSKPDVPVGTWTMVYDEGFEVRLPNRRFFGFLKYSRKNGKECPRRLNGKSGVRSRKLRFKLRASVGDNEDSFGETRCYVTDPSKTHMGWTVEESKDQHQLKHTWGCFYGEKTRKEEREESIPAVVLENTAYQLFSMPSLSSLTDGISPPKAWTPTVHRQFANASPRDLSLYKGQLGFRKYHPLVEYALPTFLQKDRTGSKQQRIICNAAETVLERRSKPPKQWSASSFSPPIPWSIRVWRVAISRLVTLTDGPHDTGACGSCYAVSSAYILQKRFEIMFSKLFPGENTTVFESPLSAQSILSCSVSHPEKQRECRLREQKYLQPYNQGCDGGYPFLVGKHAKEFGFGTEQCQRYSASHDPQVASCQMKWESYTYTKMQKICYVAPSSIGSVNRTPEHSAPGCGPDDRWYAKDYNYVGGFYEGCNEEKMMNEMYHHGPVVVAIDAPDTLFMYQSGLFDSLPSEHGKICDIPKKGFNGWEYTNHAVAVVGWGEDEPDNATGKPKKFWVVRNTWGSNWGTHGYVKIPRGENMAAIESQAVYFDPDLTRGRAAQLIKQYRKQREA</sequence>
<dbReference type="EC" id="3.4.14.1" evidence="4"/>
<evidence type="ECO:0000259" key="9">
    <source>
        <dbReference type="SMART" id="SM00645"/>
    </source>
</evidence>
<evidence type="ECO:0000256" key="8">
    <source>
        <dbReference type="ARBA" id="ARBA00023214"/>
    </source>
</evidence>
<keyword evidence="6" id="KW-1015">Disulfide bond</keyword>
<evidence type="ECO:0000256" key="3">
    <source>
        <dbReference type="ARBA" id="ARBA00008455"/>
    </source>
</evidence>
<evidence type="ECO:0000313" key="10">
    <source>
        <dbReference type="EMBL" id="AAZ15656.1"/>
    </source>
</evidence>
<dbReference type="GO" id="GO:0006508">
    <property type="term" value="P:proteolysis"/>
    <property type="evidence" value="ECO:0007669"/>
    <property type="project" value="InterPro"/>
</dbReference>
<dbReference type="InterPro" id="IPR013128">
    <property type="entry name" value="Peptidase_C1A"/>
</dbReference>
<dbReference type="VEuPathDB" id="ToxoDB:TGPRC2_267490"/>
<dbReference type="VEuPathDB" id="ToxoDB:TGRUB_267490"/>
<evidence type="ECO:0000256" key="2">
    <source>
        <dbReference type="ARBA" id="ARBA00001923"/>
    </source>
</evidence>
<dbReference type="Pfam" id="PF08773">
    <property type="entry name" value="CathepsinC_exc"/>
    <property type="match status" value="1"/>
</dbReference>
<dbReference type="AlphaFoldDB" id="Q1AMF1"/>
<comment type="cofactor">
    <cofactor evidence="2">
        <name>chloride</name>
        <dbReference type="ChEBI" id="CHEBI:17996"/>
    </cofactor>
</comment>
<dbReference type="VEuPathDB" id="ToxoDB:TGRH88_010630"/>
<reference evidence="10" key="1">
    <citation type="journal article" date="2007" name="J. Biol. Chem.">
        <title>Cathepsin Cs are key for the intracellular survival of the protozoan parasite, Toxoplasma gondii.</title>
        <authorList>
            <person name="Que X."/>
            <person name="Engel J.C."/>
            <person name="Ferguson D."/>
            <person name="Wunderlich A."/>
            <person name="Tomavo S."/>
            <person name="Reed S.L."/>
        </authorList>
    </citation>
    <scope>NUCLEOTIDE SEQUENCE</scope>
</reference>
<evidence type="ECO:0000256" key="4">
    <source>
        <dbReference type="ARBA" id="ARBA00012059"/>
    </source>
</evidence>
<dbReference type="EMBL" id="DQ063595">
    <property type="protein sequence ID" value="AAZ15656.1"/>
    <property type="molecule type" value="mRNA"/>
</dbReference>
<dbReference type="SUPFAM" id="SSF54001">
    <property type="entry name" value="Cysteine proteinases"/>
    <property type="match status" value="1"/>
</dbReference>
<comment type="catalytic activity">
    <reaction evidence="1">
        <text>Release of an N-terminal dipeptide, Xaa-Yaa-|-Zaa-, except when Xaa is Arg or Lys, or Yaa or Zaa is Pro.</text>
        <dbReference type="EC" id="3.4.14.1"/>
    </reaction>
</comment>
<dbReference type="VEuPathDB" id="ToxoDB:TGFOU_267490"/>
<dbReference type="PROSITE" id="PS00639">
    <property type="entry name" value="THIOL_PROTEASE_HIS"/>
    <property type="match status" value="1"/>
</dbReference>
<evidence type="ECO:0000256" key="5">
    <source>
        <dbReference type="ARBA" id="ARBA00023145"/>
    </source>
</evidence>
<dbReference type="PROSITE" id="PS00640">
    <property type="entry name" value="THIOL_PROTEASE_ASN"/>
    <property type="match status" value="1"/>
</dbReference>
<feature type="domain" description="Peptidase C1A papain C-terminal" evidence="9">
    <location>
        <begin position="348"/>
        <end position="645"/>
    </location>
</feature>
<dbReference type="GO" id="GO:0008239">
    <property type="term" value="F:dipeptidyl-peptidase activity"/>
    <property type="evidence" value="ECO:0007669"/>
    <property type="project" value="UniProtKB-EC"/>
</dbReference>
<dbReference type="VEuPathDB" id="ToxoDB:TGVEG_267490"/>
<keyword evidence="8" id="KW-0868">Chloride</keyword>
<dbReference type="Pfam" id="PF00112">
    <property type="entry name" value="Peptidase_C1"/>
    <property type="match status" value="1"/>
</dbReference>
<evidence type="ECO:0000256" key="7">
    <source>
        <dbReference type="ARBA" id="ARBA00023180"/>
    </source>
</evidence>
<dbReference type="InterPro" id="IPR000668">
    <property type="entry name" value="Peptidase_C1A_C"/>
</dbReference>
<dbReference type="VEuPathDB" id="ToxoDB:TGMAS_267490"/>
<dbReference type="InterPro" id="IPR025661">
    <property type="entry name" value="Pept_asp_AS"/>
</dbReference>
<accession>Q1AMF1</accession>
<keyword evidence="7" id="KW-0325">Glycoprotein</keyword>
<dbReference type="VEuPathDB" id="ToxoDB:TGDOM2_267490"/>
<dbReference type="Gene3D" id="2.40.128.80">
    <property type="entry name" value="Cathepsin C, exclusion domain"/>
    <property type="match status" value="1"/>
</dbReference>
<dbReference type="SUPFAM" id="SSF75001">
    <property type="entry name" value="Dipeptidyl peptidase I (cathepsin C), exclusion domain"/>
    <property type="match status" value="1"/>
</dbReference>
<dbReference type="GO" id="GO:0008234">
    <property type="term" value="F:cysteine-type peptidase activity"/>
    <property type="evidence" value="ECO:0007669"/>
    <property type="project" value="InterPro"/>
</dbReference>
<dbReference type="VEuPathDB" id="ToxoDB:TGP89_267490"/>
<protein>
    <recommendedName>
        <fullName evidence="4">dipeptidyl-peptidase I</fullName>
        <ecNumber evidence="4">3.4.14.1</ecNumber>
    </recommendedName>
</protein>
<dbReference type="InterPro" id="IPR025660">
    <property type="entry name" value="Pept_his_AS"/>
</dbReference>
<dbReference type="Gene3D" id="3.90.70.10">
    <property type="entry name" value="Cysteine proteinases"/>
    <property type="match status" value="1"/>
</dbReference>
<dbReference type="VEuPathDB" id="ToxoDB:TGCOUG_267490"/>
<dbReference type="PANTHER" id="PTHR12411">
    <property type="entry name" value="CYSTEINE PROTEASE FAMILY C1-RELATED"/>
    <property type="match status" value="1"/>
</dbReference>
<dbReference type="InterPro" id="IPR038765">
    <property type="entry name" value="Papain-like_cys_pep_sf"/>
</dbReference>
<dbReference type="VEuPathDB" id="ToxoDB:TGME49_267490"/>
<dbReference type="VEuPathDB" id="ToxoDB:TGARI_267490"/>
<organism evidence="10">
    <name type="scientific">Toxoplasma gondii</name>
    <dbReference type="NCBI Taxonomy" id="5811"/>
    <lineage>
        <taxon>Eukaryota</taxon>
        <taxon>Sar</taxon>
        <taxon>Alveolata</taxon>
        <taxon>Apicomplexa</taxon>
        <taxon>Conoidasida</taxon>
        <taxon>Coccidia</taxon>
        <taxon>Eucoccidiorida</taxon>
        <taxon>Eimeriorina</taxon>
        <taxon>Sarcocystidae</taxon>
        <taxon>Toxoplasma</taxon>
    </lineage>
</organism>
<dbReference type="VEuPathDB" id="ToxoDB:TGVAND_267490"/>
<dbReference type="VEuPathDB" id="ToxoDB:TGCAST_267490"/>